<proteinExistence type="predicted"/>
<feature type="compositionally biased region" description="Basic and acidic residues" evidence="1">
    <location>
        <begin position="11"/>
        <end position="33"/>
    </location>
</feature>
<comment type="caution">
    <text evidence="2">The sequence shown here is derived from an EMBL/GenBank/DDBJ whole genome shotgun (WGS) entry which is preliminary data.</text>
</comment>
<keyword evidence="3" id="KW-1185">Reference proteome</keyword>
<gene>
    <name evidence="2" type="ORF">E2562_016099</name>
</gene>
<protein>
    <submittedName>
        <fullName evidence="2">Uncharacterized protein</fullName>
    </submittedName>
</protein>
<dbReference type="AlphaFoldDB" id="A0A6G1BLG0"/>
<evidence type="ECO:0000313" key="2">
    <source>
        <dbReference type="EMBL" id="KAF0888641.1"/>
    </source>
</evidence>
<reference evidence="2 3" key="1">
    <citation type="submission" date="2019-11" db="EMBL/GenBank/DDBJ databases">
        <title>Whole genome sequence of Oryza granulata.</title>
        <authorList>
            <person name="Li W."/>
        </authorList>
    </citation>
    <scope>NUCLEOTIDE SEQUENCE [LARGE SCALE GENOMIC DNA]</scope>
    <source>
        <strain evidence="3">cv. Menghai</strain>
        <tissue evidence="2">Leaf</tissue>
    </source>
</reference>
<organism evidence="2 3">
    <name type="scientific">Oryza meyeriana var. granulata</name>
    <dbReference type="NCBI Taxonomy" id="110450"/>
    <lineage>
        <taxon>Eukaryota</taxon>
        <taxon>Viridiplantae</taxon>
        <taxon>Streptophyta</taxon>
        <taxon>Embryophyta</taxon>
        <taxon>Tracheophyta</taxon>
        <taxon>Spermatophyta</taxon>
        <taxon>Magnoliopsida</taxon>
        <taxon>Liliopsida</taxon>
        <taxon>Poales</taxon>
        <taxon>Poaceae</taxon>
        <taxon>BOP clade</taxon>
        <taxon>Oryzoideae</taxon>
        <taxon>Oryzeae</taxon>
        <taxon>Oryzinae</taxon>
        <taxon>Oryza</taxon>
        <taxon>Oryza meyeriana</taxon>
    </lineage>
</organism>
<feature type="region of interest" description="Disordered" evidence="1">
    <location>
        <begin position="1"/>
        <end position="109"/>
    </location>
</feature>
<dbReference type="Proteomes" id="UP000479710">
    <property type="component" value="Unassembled WGS sequence"/>
</dbReference>
<feature type="compositionally biased region" description="Basic residues" evidence="1">
    <location>
        <begin position="1"/>
        <end position="10"/>
    </location>
</feature>
<accession>A0A6G1BLG0</accession>
<feature type="compositionally biased region" description="Basic residues" evidence="1">
    <location>
        <begin position="40"/>
        <end position="56"/>
    </location>
</feature>
<evidence type="ECO:0000256" key="1">
    <source>
        <dbReference type="SAM" id="MobiDB-lite"/>
    </source>
</evidence>
<dbReference type="EMBL" id="SPHZ02000012">
    <property type="protein sequence ID" value="KAF0888641.1"/>
    <property type="molecule type" value="Genomic_DNA"/>
</dbReference>
<feature type="compositionally biased region" description="Basic and acidic residues" evidence="1">
    <location>
        <begin position="83"/>
        <end position="92"/>
    </location>
</feature>
<evidence type="ECO:0000313" key="3">
    <source>
        <dbReference type="Proteomes" id="UP000479710"/>
    </source>
</evidence>
<sequence length="109" mass="12156">MGMGIKKWRHTGYEDGGYRKRGESEEVVDRRVEAGNGGRRGCRRRSMHHDRRKKGRVGGCTVTGERRGRVGDSVADLATGESPMREKREHRGCTATGGRRGESATAWQI</sequence>
<name>A0A6G1BLG0_9ORYZ</name>